<evidence type="ECO:0000256" key="3">
    <source>
        <dbReference type="ARBA" id="ARBA00015195"/>
    </source>
</evidence>
<keyword evidence="4" id="KW-0963">Cytoplasm</keyword>
<accession>A0A1H4DZJ4</accession>
<dbReference type="GO" id="GO:0000917">
    <property type="term" value="P:division septum assembly"/>
    <property type="evidence" value="ECO:0007669"/>
    <property type="project" value="UniProtKB-KW"/>
</dbReference>
<dbReference type="GO" id="GO:0000921">
    <property type="term" value="P:septin ring assembly"/>
    <property type="evidence" value="ECO:0007669"/>
    <property type="project" value="TreeGrafter"/>
</dbReference>
<evidence type="ECO:0000313" key="12">
    <source>
        <dbReference type="EMBL" id="SEA77919.1"/>
    </source>
</evidence>
<comment type="subunit">
    <text evidence="10">Homodimer. Interacts with FtsZ.</text>
</comment>
<dbReference type="RefSeq" id="WP_091826337.1">
    <property type="nucleotide sequence ID" value="NZ_FNRJ01000007.1"/>
</dbReference>
<dbReference type="PANTHER" id="PTHR34981:SF1">
    <property type="entry name" value="CELL DIVISION PROTEIN ZAPA"/>
    <property type="match status" value="1"/>
</dbReference>
<evidence type="ECO:0000256" key="6">
    <source>
        <dbReference type="ARBA" id="ARBA00023054"/>
    </source>
</evidence>
<evidence type="ECO:0000256" key="9">
    <source>
        <dbReference type="ARBA" id="ARBA00024910"/>
    </source>
</evidence>
<dbReference type="PANTHER" id="PTHR34981">
    <property type="entry name" value="CELL DIVISION PROTEIN ZAPA"/>
    <property type="match status" value="1"/>
</dbReference>
<dbReference type="InterPro" id="IPR042233">
    <property type="entry name" value="Cell_div_ZapA_N"/>
</dbReference>
<keyword evidence="8" id="KW-0131">Cell cycle</keyword>
<evidence type="ECO:0000256" key="5">
    <source>
        <dbReference type="ARBA" id="ARBA00022618"/>
    </source>
</evidence>
<evidence type="ECO:0000256" key="10">
    <source>
        <dbReference type="ARBA" id="ARBA00026068"/>
    </source>
</evidence>
<evidence type="ECO:0000256" key="1">
    <source>
        <dbReference type="ARBA" id="ARBA00004496"/>
    </source>
</evidence>
<sequence>MSADARTVTVKLLDKEYTISCPDGAEAELLASADYLNQKMLDIRHSGKIIGLERIAVMAALNMSHELIKSREEQRQAVEVNLRRLGQKIDQSLARNNTSKANENSSSS</sequence>
<evidence type="ECO:0000313" key="13">
    <source>
        <dbReference type="Proteomes" id="UP000242469"/>
    </source>
</evidence>
<comment type="similarity">
    <text evidence="2">Belongs to the ZapA family. Type 1 subfamily.</text>
</comment>
<keyword evidence="7" id="KW-0717">Septation</keyword>
<evidence type="ECO:0000256" key="4">
    <source>
        <dbReference type="ARBA" id="ARBA00022490"/>
    </source>
</evidence>
<dbReference type="Gene3D" id="1.20.5.50">
    <property type="match status" value="1"/>
</dbReference>
<keyword evidence="6" id="KW-0175">Coiled coil</keyword>
<dbReference type="AlphaFoldDB" id="A0A1H4DZJ4"/>
<dbReference type="GO" id="GO:0005829">
    <property type="term" value="C:cytosol"/>
    <property type="evidence" value="ECO:0007669"/>
    <property type="project" value="TreeGrafter"/>
</dbReference>
<dbReference type="SUPFAM" id="SSF102829">
    <property type="entry name" value="Cell division protein ZapA-like"/>
    <property type="match status" value="1"/>
</dbReference>
<gene>
    <name evidence="12" type="ORF">SAMN02745729_10770</name>
</gene>
<name>A0A1H4DZJ4_9GAMM</name>
<dbReference type="InterPro" id="IPR007838">
    <property type="entry name" value="Cell_div_ZapA-like"/>
</dbReference>
<dbReference type="Gene3D" id="3.30.160.880">
    <property type="entry name" value="Cell division protein ZapA protomer, N-terminal domain"/>
    <property type="match status" value="1"/>
</dbReference>
<protein>
    <recommendedName>
        <fullName evidence="3">Cell division protein ZapA</fullName>
    </recommendedName>
    <alternativeName>
        <fullName evidence="11">Z ring-associated protein ZapA</fullName>
    </alternativeName>
</protein>
<dbReference type="EMBL" id="FNRJ01000007">
    <property type="protein sequence ID" value="SEA77919.1"/>
    <property type="molecule type" value="Genomic_DNA"/>
</dbReference>
<evidence type="ECO:0000256" key="2">
    <source>
        <dbReference type="ARBA" id="ARBA00010074"/>
    </source>
</evidence>
<dbReference type="STRING" id="1122198.SAMN02745729_10770"/>
<dbReference type="OrthoDB" id="5772359at2"/>
<keyword evidence="5 12" id="KW-0132">Cell division</keyword>
<keyword evidence="13" id="KW-1185">Reference proteome</keyword>
<dbReference type="GO" id="GO:0030428">
    <property type="term" value="C:cell septum"/>
    <property type="evidence" value="ECO:0007669"/>
    <property type="project" value="TreeGrafter"/>
</dbReference>
<proteinExistence type="inferred from homology"/>
<evidence type="ECO:0000256" key="8">
    <source>
        <dbReference type="ARBA" id="ARBA00023306"/>
    </source>
</evidence>
<comment type="function">
    <text evidence="9">Activator of cell division through the inhibition of FtsZ GTPase activity, therefore promoting FtsZ assembly into bundles of protofilaments necessary for the formation of the division Z ring. It is recruited early at mid-cell but it is not essential for cell division.</text>
</comment>
<comment type="subcellular location">
    <subcellularLocation>
        <location evidence="1">Cytoplasm</location>
    </subcellularLocation>
</comment>
<dbReference type="GO" id="GO:0043093">
    <property type="term" value="P:FtsZ-dependent cytokinesis"/>
    <property type="evidence" value="ECO:0007669"/>
    <property type="project" value="TreeGrafter"/>
</dbReference>
<evidence type="ECO:0000256" key="7">
    <source>
        <dbReference type="ARBA" id="ARBA00023210"/>
    </source>
</evidence>
<dbReference type="Proteomes" id="UP000242469">
    <property type="component" value="Unassembled WGS sequence"/>
</dbReference>
<dbReference type="Pfam" id="PF05164">
    <property type="entry name" value="ZapA"/>
    <property type="match status" value="1"/>
</dbReference>
<reference evidence="13" key="1">
    <citation type="submission" date="2016-10" db="EMBL/GenBank/DDBJ databases">
        <authorList>
            <person name="Varghese N."/>
            <person name="Submissions S."/>
        </authorList>
    </citation>
    <scope>NUCLEOTIDE SEQUENCE [LARGE SCALE GENOMIC DNA]</scope>
    <source>
        <strain evidence="13">DSM 11526</strain>
    </source>
</reference>
<evidence type="ECO:0000256" key="11">
    <source>
        <dbReference type="ARBA" id="ARBA00033158"/>
    </source>
</evidence>
<dbReference type="GO" id="GO:0032153">
    <property type="term" value="C:cell division site"/>
    <property type="evidence" value="ECO:0007669"/>
    <property type="project" value="TreeGrafter"/>
</dbReference>
<organism evidence="12 13">
    <name type="scientific">Marinobacterium iners DSM 11526</name>
    <dbReference type="NCBI Taxonomy" id="1122198"/>
    <lineage>
        <taxon>Bacteria</taxon>
        <taxon>Pseudomonadati</taxon>
        <taxon>Pseudomonadota</taxon>
        <taxon>Gammaproteobacteria</taxon>
        <taxon>Oceanospirillales</taxon>
        <taxon>Oceanospirillaceae</taxon>
        <taxon>Marinobacterium</taxon>
    </lineage>
</organism>
<dbReference type="InterPro" id="IPR036192">
    <property type="entry name" value="Cell_div_ZapA-like_sf"/>
</dbReference>